<dbReference type="InterPro" id="IPR028994">
    <property type="entry name" value="Integrin_alpha_N"/>
</dbReference>
<gene>
    <name evidence="1" type="ORF">MOC45_05185</name>
</gene>
<accession>A0A9Q4DM45</accession>
<comment type="caution">
    <text evidence="1">The sequence shown here is derived from an EMBL/GenBank/DDBJ whole genome shotgun (WGS) entry which is preliminary data.</text>
</comment>
<dbReference type="EMBL" id="JALANJ010000007">
    <property type="protein sequence ID" value="MCY8120008.1"/>
    <property type="molecule type" value="Genomic_DNA"/>
</dbReference>
<organism evidence="1 2">
    <name type="scientific">Bacillus spizizenii</name>
    <name type="common">Bacillus subtilis subsp. spizizenii</name>
    <dbReference type="NCBI Taxonomy" id="96241"/>
    <lineage>
        <taxon>Bacteria</taxon>
        <taxon>Bacillati</taxon>
        <taxon>Bacillota</taxon>
        <taxon>Bacilli</taxon>
        <taxon>Bacillales</taxon>
        <taxon>Bacillaceae</taxon>
        <taxon>Bacillus</taxon>
    </lineage>
</organism>
<dbReference type="RefSeq" id="WP_003219195.1">
    <property type="nucleotide sequence ID" value="NZ_CBCRWV010000016.1"/>
</dbReference>
<sequence length="266" mass="30232">MNLYDIRMYPYRFNAGRHRGLVPHPYVFRQPVSSRAIIVSARGDVTGDGVIDEVFLTGSQMTGSPLWRHITLVIRNGRTHQEQRIQLQNNLGYNPSLFLGDMTGGKIDDVAVVIDTGGSGGAIYSYVFAYMNRQFRQIFNSDVWNAELKYSVRYQNQYKASVISHQQNEIYILDLTYKGREYLNEIYTQQGVLKMPIEGWVNPLSGLYPVDFDRDGVYELLAYQRIAGRYNADSLGYVQTVLKWNGRNFAVDRQNVSIVGGAVSSS</sequence>
<evidence type="ECO:0000313" key="1">
    <source>
        <dbReference type="EMBL" id="MCY8120008.1"/>
    </source>
</evidence>
<dbReference type="AlphaFoldDB" id="A0A9Q4DM45"/>
<proteinExistence type="predicted"/>
<protein>
    <recommendedName>
        <fullName evidence="3">Spore coat protein</fullName>
    </recommendedName>
</protein>
<name>A0A9Q4DM45_BACSC</name>
<reference evidence="1" key="1">
    <citation type="submission" date="2022-02" db="EMBL/GenBank/DDBJ databases">
        <title>Crop Bioprotection Bacillus Genome Sequencing.</title>
        <authorList>
            <person name="Dunlap C."/>
        </authorList>
    </citation>
    <scope>NUCLEOTIDE SEQUENCE</scope>
    <source>
        <strain evidence="1">M18B4</strain>
    </source>
</reference>
<dbReference type="SUPFAM" id="SSF69318">
    <property type="entry name" value="Integrin alpha N-terminal domain"/>
    <property type="match status" value="1"/>
</dbReference>
<evidence type="ECO:0000313" key="2">
    <source>
        <dbReference type="Proteomes" id="UP001070352"/>
    </source>
</evidence>
<evidence type="ECO:0008006" key="3">
    <source>
        <dbReference type="Google" id="ProtNLM"/>
    </source>
</evidence>
<dbReference type="Proteomes" id="UP001070352">
    <property type="component" value="Unassembled WGS sequence"/>
</dbReference>